<dbReference type="RefSeq" id="WP_229741866.1">
    <property type="nucleotide sequence ID" value="NZ_BMEQ01000017.1"/>
</dbReference>
<feature type="region of interest" description="Disordered" evidence="2">
    <location>
        <begin position="93"/>
        <end position="115"/>
    </location>
</feature>
<gene>
    <name evidence="4" type="ORF">GCM10011374_28650</name>
</gene>
<feature type="transmembrane region" description="Helical" evidence="3">
    <location>
        <begin position="6"/>
        <end position="30"/>
    </location>
</feature>
<feature type="transmembrane region" description="Helical" evidence="3">
    <location>
        <begin position="50"/>
        <end position="77"/>
    </location>
</feature>
<dbReference type="GO" id="GO:0015385">
    <property type="term" value="F:sodium:proton antiporter activity"/>
    <property type="evidence" value="ECO:0007669"/>
    <property type="project" value="TreeGrafter"/>
</dbReference>
<comment type="caution">
    <text evidence="4">The sequence shown here is derived from an EMBL/GenBank/DDBJ whole genome shotgun (WGS) entry which is preliminary data.</text>
</comment>
<protein>
    <recommendedName>
        <fullName evidence="6">Monovalent cation/H(+) antiporter subunit G</fullName>
    </recommendedName>
</protein>
<sequence>MTAGLLLELLSAVLVVAGTGFFTVGTLGLVRLPDLRTRLHALTKADNLGLGLVVLGLVLQAGSAGAAAKLLVVWFLAMPASAVVAHLMSRGGGLSAAGSAADGPGTPGEGGSGGG</sequence>
<organism evidence="4 5">
    <name type="scientific">Kocuria dechangensis</name>
    <dbReference type="NCBI Taxonomy" id="1176249"/>
    <lineage>
        <taxon>Bacteria</taxon>
        <taxon>Bacillati</taxon>
        <taxon>Actinomycetota</taxon>
        <taxon>Actinomycetes</taxon>
        <taxon>Micrococcales</taxon>
        <taxon>Micrococcaceae</taxon>
        <taxon>Kocuria</taxon>
    </lineage>
</organism>
<evidence type="ECO:0000256" key="2">
    <source>
        <dbReference type="SAM" id="MobiDB-lite"/>
    </source>
</evidence>
<dbReference type="Proteomes" id="UP000638848">
    <property type="component" value="Unassembled WGS sequence"/>
</dbReference>
<keyword evidence="3" id="KW-0472">Membrane</keyword>
<evidence type="ECO:0000313" key="4">
    <source>
        <dbReference type="EMBL" id="GGG63506.1"/>
    </source>
</evidence>
<dbReference type="PANTHER" id="PTHR34703">
    <property type="entry name" value="ANTIPORTER SUBUNIT MNHG2-RELATED"/>
    <property type="match status" value="1"/>
</dbReference>
<feature type="compositionally biased region" description="Gly residues" evidence="2">
    <location>
        <begin position="105"/>
        <end position="115"/>
    </location>
</feature>
<evidence type="ECO:0000256" key="1">
    <source>
        <dbReference type="ARBA" id="ARBA00008404"/>
    </source>
</evidence>
<evidence type="ECO:0000256" key="3">
    <source>
        <dbReference type="SAM" id="Phobius"/>
    </source>
</evidence>
<keyword evidence="5" id="KW-1185">Reference proteome</keyword>
<dbReference type="InterPro" id="IPR005133">
    <property type="entry name" value="PhaG_MnhG_YufB"/>
</dbReference>
<accession>A0A917H161</accession>
<dbReference type="EMBL" id="BMEQ01000017">
    <property type="protein sequence ID" value="GGG63506.1"/>
    <property type="molecule type" value="Genomic_DNA"/>
</dbReference>
<keyword evidence="3" id="KW-1133">Transmembrane helix</keyword>
<dbReference type="AlphaFoldDB" id="A0A917H161"/>
<evidence type="ECO:0008006" key="6">
    <source>
        <dbReference type="Google" id="ProtNLM"/>
    </source>
</evidence>
<dbReference type="Pfam" id="PF03334">
    <property type="entry name" value="PhaG_MnhG_YufB"/>
    <property type="match status" value="1"/>
</dbReference>
<keyword evidence="3" id="KW-0812">Transmembrane</keyword>
<dbReference type="PANTHER" id="PTHR34703:SF1">
    <property type="entry name" value="ANTIPORTER SUBUNIT MNHG2-RELATED"/>
    <property type="match status" value="1"/>
</dbReference>
<reference evidence="4" key="2">
    <citation type="submission" date="2020-09" db="EMBL/GenBank/DDBJ databases">
        <authorList>
            <person name="Sun Q."/>
            <person name="Zhou Y."/>
        </authorList>
    </citation>
    <scope>NUCLEOTIDE SEQUENCE</scope>
    <source>
        <strain evidence="4">CGMCC 1.12187</strain>
    </source>
</reference>
<reference evidence="4" key="1">
    <citation type="journal article" date="2014" name="Int. J. Syst. Evol. Microbiol.">
        <title>Complete genome sequence of Corynebacterium casei LMG S-19264T (=DSM 44701T), isolated from a smear-ripened cheese.</title>
        <authorList>
            <consortium name="US DOE Joint Genome Institute (JGI-PGF)"/>
            <person name="Walter F."/>
            <person name="Albersmeier A."/>
            <person name="Kalinowski J."/>
            <person name="Ruckert C."/>
        </authorList>
    </citation>
    <scope>NUCLEOTIDE SEQUENCE</scope>
    <source>
        <strain evidence="4">CGMCC 1.12187</strain>
    </source>
</reference>
<name>A0A917H161_9MICC</name>
<evidence type="ECO:0000313" key="5">
    <source>
        <dbReference type="Proteomes" id="UP000638848"/>
    </source>
</evidence>
<proteinExistence type="inferred from homology"/>
<comment type="similarity">
    <text evidence="1">Belongs to the CPA3 antiporters (TC 2.A.63) subunit G family.</text>
</comment>